<dbReference type="STRING" id="71139.A0A059BHL8"/>
<dbReference type="Gramene" id="KCW65519">
    <property type="protein sequence ID" value="KCW65519"/>
    <property type="gene ID" value="EUGRSUZ_G02919"/>
</dbReference>
<dbReference type="SMART" id="SM00360">
    <property type="entry name" value="RRM"/>
    <property type="match status" value="1"/>
</dbReference>
<reference evidence="5" key="1">
    <citation type="submission" date="2013-07" db="EMBL/GenBank/DDBJ databases">
        <title>The genome of Eucalyptus grandis.</title>
        <authorList>
            <person name="Schmutz J."/>
            <person name="Hayes R."/>
            <person name="Myburg A."/>
            <person name="Tuskan G."/>
            <person name="Grattapaglia D."/>
            <person name="Rokhsar D.S."/>
        </authorList>
    </citation>
    <scope>NUCLEOTIDE SEQUENCE</scope>
    <source>
        <tissue evidence="5">Leaf extractions</tissue>
    </source>
</reference>
<evidence type="ECO:0000259" key="4">
    <source>
        <dbReference type="PROSITE" id="PS50102"/>
    </source>
</evidence>
<dbReference type="Gene3D" id="3.30.70.330">
    <property type="match status" value="1"/>
</dbReference>
<dbReference type="PANTHER" id="PTHR19965">
    <property type="entry name" value="RNA AND EXPORT FACTOR BINDING PROTEIN"/>
    <property type="match status" value="1"/>
</dbReference>
<dbReference type="GO" id="GO:0005634">
    <property type="term" value="C:nucleus"/>
    <property type="evidence" value="ECO:0000318"/>
    <property type="project" value="GO_Central"/>
</dbReference>
<dbReference type="PANTHER" id="PTHR19965:SF35">
    <property type="entry name" value="RNA ANNEALING PROTEIN YRA1"/>
    <property type="match status" value="1"/>
</dbReference>
<organism evidence="5">
    <name type="scientific">Eucalyptus grandis</name>
    <name type="common">Flooded gum</name>
    <dbReference type="NCBI Taxonomy" id="71139"/>
    <lineage>
        <taxon>Eukaryota</taxon>
        <taxon>Viridiplantae</taxon>
        <taxon>Streptophyta</taxon>
        <taxon>Embryophyta</taxon>
        <taxon>Tracheophyta</taxon>
        <taxon>Spermatophyta</taxon>
        <taxon>Magnoliopsida</taxon>
        <taxon>eudicotyledons</taxon>
        <taxon>Gunneridae</taxon>
        <taxon>Pentapetalae</taxon>
        <taxon>rosids</taxon>
        <taxon>malvids</taxon>
        <taxon>Myrtales</taxon>
        <taxon>Myrtaceae</taxon>
        <taxon>Myrtoideae</taxon>
        <taxon>Eucalypteae</taxon>
        <taxon>Eucalyptus</taxon>
    </lineage>
</organism>
<feature type="region of interest" description="Disordered" evidence="3">
    <location>
        <begin position="72"/>
        <end position="102"/>
    </location>
</feature>
<dbReference type="Pfam" id="PF00076">
    <property type="entry name" value="RRM_1"/>
    <property type="match status" value="1"/>
</dbReference>
<dbReference type="SUPFAM" id="SSF54928">
    <property type="entry name" value="RNA-binding domain, RBD"/>
    <property type="match status" value="1"/>
</dbReference>
<dbReference type="InParanoid" id="A0A059BHL8"/>
<gene>
    <name evidence="5" type="ORF">EUGRSUZ_G02919</name>
</gene>
<evidence type="ECO:0000256" key="1">
    <source>
        <dbReference type="ARBA" id="ARBA00022884"/>
    </source>
</evidence>
<dbReference type="InterPro" id="IPR051229">
    <property type="entry name" value="ALYREF_mRNA_export"/>
</dbReference>
<feature type="region of interest" description="Disordered" evidence="3">
    <location>
        <begin position="38"/>
        <end position="57"/>
    </location>
</feature>
<evidence type="ECO:0000256" key="2">
    <source>
        <dbReference type="PROSITE-ProRule" id="PRU00176"/>
    </source>
</evidence>
<protein>
    <recommendedName>
        <fullName evidence="4">RRM domain-containing protein</fullName>
    </recommendedName>
</protein>
<sequence>MTRGIAQSWTRQKAETIPSPISKNDLSSAPVLRCAARHRWSRTDRAGTSRPIAGAEMSASLDMSLDEIIRRRQRSGARGPGPLRRPPPPYRGPPRSAPYSPPVLRLSSSALMAPAAAPVWRQEELFGGASKPEAGTKLYVSNLDYDVTNEDIMLLFSDVGVVERCGIHYDRSGRSKGTAEVIFARHSDALAAIKRYNNVQLDGKPMKIEIVGLRLFPPPPPPPLLPLPLPYSSVGRFQSAYARGQGSGAEKLYQGGSSQGRPRVGGPGKAHFRKPSAKELDAELDRYHLEAMQSSS</sequence>
<dbReference type="SMART" id="SM01218">
    <property type="entry name" value="FoP_duplication"/>
    <property type="match status" value="1"/>
</dbReference>
<dbReference type="AlphaFoldDB" id="A0A059BHL8"/>
<keyword evidence="1 2" id="KW-0694">RNA-binding</keyword>
<dbReference type="PROSITE" id="PS50102">
    <property type="entry name" value="RRM"/>
    <property type="match status" value="1"/>
</dbReference>
<evidence type="ECO:0000313" key="5">
    <source>
        <dbReference type="EMBL" id="KCW65519.1"/>
    </source>
</evidence>
<proteinExistence type="predicted"/>
<dbReference type="GO" id="GO:0006406">
    <property type="term" value="P:mRNA export from nucleus"/>
    <property type="evidence" value="ECO:0000318"/>
    <property type="project" value="GO_Central"/>
</dbReference>
<dbReference type="GO" id="GO:0003729">
    <property type="term" value="F:mRNA binding"/>
    <property type="evidence" value="ECO:0000318"/>
    <property type="project" value="GO_Central"/>
</dbReference>
<feature type="region of interest" description="Disordered" evidence="3">
    <location>
        <begin position="1"/>
        <end position="28"/>
    </location>
</feature>
<dbReference type="eggNOG" id="KOG0533">
    <property type="taxonomic scope" value="Eukaryota"/>
</dbReference>
<dbReference type="EMBL" id="KK198759">
    <property type="protein sequence ID" value="KCW65519.1"/>
    <property type="molecule type" value="Genomic_DNA"/>
</dbReference>
<dbReference type="InterPro" id="IPR000504">
    <property type="entry name" value="RRM_dom"/>
</dbReference>
<feature type="compositionally biased region" description="Pro residues" evidence="3">
    <location>
        <begin position="83"/>
        <end position="101"/>
    </location>
</feature>
<dbReference type="OMA" id="DRYHLEA"/>
<feature type="region of interest" description="Disordered" evidence="3">
    <location>
        <begin position="245"/>
        <end position="276"/>
    </location>
</feature>
<name>A0A059BHL8_EUCGR</name>
<evidence type="ECO:0000256" key="3">
    <source>
        <dbReference type="SAM" id="MobiDB-lite"/>
    </source>
</evidence>
<dbReference type="InterPro" id="IPR025715">
    <property type="entry name" value="FoP_C"/>
</dbReference>
<dbReference type="CDD" id="cd12680">
    <property type="entry name" value="RRM_THOC4"/>
    <property type="match status" value="1"/>
</dbReference>
<accession>A0A059BHL8</accession>
<feature type="compositionally biased region" description="Polar residues" evidence="3">
    <location>
        <begin position="1"/>
        <end position="11"/>
    </location>
</feature>
<dbReference type="InterPro" id="IPR012677">
    <property type="entry name" value="Nucleotide-bd_a/b_plait_sf"/>
</dbReference>
<dbReference type="InterPro" id="IPR035979">
    <property type="entry name" value="RBD_domain_sf"/>
</dbReference>
<feature type="domain" description="RRM" evidence="4">
    <location>
        <begin position="136"/>
        <end position="213"/>
    </location>
</feature>